<reference evidence="1 2" key="1">
    <citation type="submission" date="2022-06" db="EMBL/GenBank/DDBJ databases">
        <title>New Species of the Genus Actinoplanes, ActinopZanes ferrugineus.</title>
        <authorList>
            <person name="Ding P."/>
        </authorList>
    </citation>
    <scope>NUCLEOTIDE SEQUENCE [LARGE SCALE GENOMIC DNA]</scope>
    <source>
        <strain evidence="1 2">TRM88003</strain>
    </source>
</reference>
<gene>
    <name evidence="1" type="ORF">M1L60_27200</name>
</gene>
<dbReference type="EMBL" id="JAMYJR010000030">
    <property type="protein sequence ID" value="MCO8274293.1"/>
    <property type="molecule type" value="Genomic_DNA"/>
</dbReference>
<sequence>MSSVATFHLVKMGELREIASAARSGRAGEAILRLGEMPTRHYDWSGYVMVNVLDSLDELGVELESPRLAEESAAINADFDYTTLITDDAKVYLDRLDPGGYEPGDLLDGPIELGLDGDEARAAMVETLASLGSIIAGLADDDVLLLHIG</sequence>
<protein>
    <submittedName>
        <fullName evidence="1">Uncharacterized protein</fullName>
    </submittedName>
</protein>
<keyword evidence="2" id="KW-1185">Reference proteome</keyword>
<dbReference type="RefSeq" id="WP_253240369.1">
    <property type="nucleotide sequence ID" value="NZ_JAMYJR010000030.1"/>
</dbReference>
<organism evidence="1 2">
    <name type="scientific">Paractinoplanes aksuensis</name>
    <dbReference type="NCBI Taxonomy" id="2939490"/>
    <lineage>
        <taxon>Bacteria</taxon>
        <taxon>Bacillati</taxon>
        <taxon>Actinomycetota</taxon>
        <taxon>Actinomycetes</taxon>
        <taxon>Micromonosporales</taxon>
        <taxon>Micromonosporaceae</taxon>
        <taxon>Paractinoplanes</taxon>
    </lineage>
</organism>
<evidence type="ECO:0000313" key="1">
    <source>
        <dbReference type="EMBL" id="MCO8274293.1"/>
    </source>
</evidence>
<name>A0ABT1DTV9_9ACTN</name>
<evidence type="ECO:0000313" key="2">
    <source>
        <dbReference type="Proteomes" id="UP001523369"/>
    </source>
</evidence>
<comment type="caution">
    <text evidence="1">The sequence shown here is derived from an EMBL/GenBank/DDBJ whole genome shotgun (WGS) entry which is preliminary data.</text>
</comment>
<proteinExistence type="predicted"/>
<accession>A0ABT1DTV9</accession>
<dbReference type="Proteomes" id="UP001523369">
    <property type="component" value="Unassembled WGS sequence"/>
</dbReference>